<evidence type="ECO:0000313" key="2">
    <source>
        <dbReference type="Proteomes" id="UP001178461"/>
    </source>
</evidence>
<name>A0AA35PMQ7_9SAUR</name>
<evidence type="ECO:0000313" key="1">
    <source>
        <dbReference type="EMBL" id="CAI5794666.1"/>
    </source>
</evidence>
<accession>A0AA35PMQ7</accession>
<dbReference type="EMBL" id="OX395141">
    <property type="protein sequence ID" value="CAI5794666.1"/>
    <property type="molecule type" value="Genomic_DNA"/>
</dbReference>
<proteinExistence type="predicted"/>
<gene>
    <name evidence="1" type="ORF">PODLI_1B030427</name>
</gene>
<sequence>MRVPSIRGWDVRVTKNSNGSRRPACIFGPSWRGGARDTDFAMGRSSDHHPPTRSGIQLTVTRTSASGQGFRLRSWHALERKGAQRCARVRGRKRKDPGRVWLLGACLPRRRISGARLFLRPAVRGSGDRGRKMRA</sequence>
<dbReference type="Proteomes" id="UP001178461">
    <property type="component" value="Chromosome 15"/>
</dbReference>
<dbReference type="AlphaFoldDB" id="A0AA35PMQ7"/>
<keyword evidence="2" id="KW-1185">Reference proteome</keyword>
<organism evidence="1 2">
    <name type="scientific">Podarcis lilfordi</name>
    <name type="common">Lilford's wall lizard</name>
    <dbReference type="NCBI Taxonomy" id="74358"/>
    <lineage>
        <taxon>Eukaryota</taxon>
        <taxon>Metazoa</taxon>
        <taxon>Chordata</taxon>
        <taxon>Craniata</taxon>
        <taxon>Vertebrata</taxon>
        <taxon>Euteleostomi</taxon>
        <taxon>Lepidosauria</taxon>
        <taxon>Squamata</taxon>
        <taxon>Bifurcata</taxon>
        <taxon>Unidentata</taxon>
        <taxon>Episquamata</taxon>
        <taxon>Laterata</taxon>
        <taxon>Lacertibaenia</taxon>
        <taxon>Lacertidae</taxon>
        <taxon>Podarcis</taxon>
    </lineage>
</organism>
<protein>
    <submittedName>
        <fullName evidence="1">Uncharacterized protein</fullName>
    </submittedName>
</protein>
<reference evidence="1" key="1">
    <citation type="submission" date="2022-12" db="EMBL/GenBank/DDBJ databases">
        <authorList>
            <person name="Alioto T."/>
            <person name="Alioto T."/>
            <person name="Gomez Garrido J."/>
        </authorList>
    </citation>
    <scope>NUCLEOTIDE SEQUENCE</scope>
</reference>